<dbReference type="Pfam" id="PF04365">
    <property type="entry name" value="BrnT_toxin"/>
    <property type="match status" value="1"/>
</dbReference>
<dbReference type="InterPro" id="IPR007460">
    <property type="entry name" value="BrnT_toxin"/>
</dbReference>
<evidence type="ECO:0000313" key="1">
    <source>
        <dbReference type="EMBL" id="VAW59269.1"/>
    </source>
</evidence>
<sequence length="106" mass="12746">MSVEDIEFEWDEDKNTKNIFKHKIDFWDAVYIWNDPRRQERYDVEHSTHDEDRWITIGVSRFGALMVVYTDKVHFDESDLRIVSARKARPNEVKKYKAMTFATGVM</sequence>
<dbReference type="AlphaFoldDB" id="A0A3B0XCG4"/>
<accession>A0A3B0XCG4</accession>
<evidence type="ECO:0008006" key="2">
    <source>
        <dbReference type="Google" id="ProtNLM"/>
    </source>
</evidence>
<name>A0A3B0XCG4_9ZZZZ</name>
<organism evidence="1">
    <name type="scientific">hydrothermal vent metagenome</name>
    <dbReference type="NCBI Taxonomy" id="652676"/>
    <lineage>
        <taxon>unclassified sequences</taxon>
        <taxon>metagenomes</taxon>
        <taxon>ecological metagenomes</taxon>
    </lineage>
</organism>
<gene>
    <name evidence="1" type="ORF">MNBD_GAMMA08-480</name>
</gene>
<dbReference type="Gene3D" id="3.10.450.530">
    <property type="entry name" value="Ribonuclease toxin, BrnT, of type II toxin-antitoxin system"/>
    <property type="match status" value="1"/>
</dbReference>
<dbReference type="InterPro" id="IPR038573">
    <property type="entry name" value="BrnT_sf"/>
</dbReference>
<dbReference type="EMBL" id="UOFH01000067">
    <property type="protein sequence ID" value="VAW59269.1"/>
    <property type="molecule type" value="Genomic_DNA"/>
</dbReference>
<reference evidence="1" key="1">
    <citation type="submission" date="2018-06" db="EMBL/GenBank/DDBJ databases">
        <authorList>
            <person name="Zhirakovskaya E."/>
        </authorList>
    </citation>
    <scope>NUCLEOTIDE SEQUENCE</scope>
</reference>
<protein>
    <recommendedName>
        <fullName evidence="2">BrnT family toxin</fullName>
    </recommendedName>
</protein>
<proteinExistence type="predicted"/>